<dbReference type="AlphaFoldDB" id="A0A183DLD1"/>
<sequence>MAELLVATVVFVLWIAMFKRMVPLKLYNQMSVGDVVKNKFGTVYRF</sequence>
<dbReference type="Proteomes" id="UP000271098">
    <property type="component" value="Unassembled WGS sequence"/>
</dbReference>
<reference evidence="3" key="1">
    <citation type="submission" date="2016-06" db="UniProtKB">
        <authorList>
            <consortium name="WormBaseParasite"/>
        </authorList>
    </citation>
    <scope>IDENTIFICATION</scope>
</reference>
<dbReference type="EMBL" id="UYRT01031516">
    <property type="protein sequence ID" value="VDK73393.1"/>
    <property type="molecule type" value="Genomic_DNA"/>
</dbReference>
<evidence type="ECO:0000313" key="3">
    <source>
        <dbReference type="WBParaSite" id="GPUH_0000953301-mRNA-1"/>
    </source>
</evidence>
<keyword evidence="2" id="KW-1185">Reference proteome</keyword>
<accession>A0A183DLD1</accession>
<proteinExistence type="predicted"/>
<dbReference type="OrthoDB" id="370281at2759"/>
<organism evidence="3">
    <name type="scientific">Gongylonema pulchrum</name>
    <dbReference type="NCBI Taxonomy" id="637853"/>
    <lineage>
        <taxon>Eukaryota</taxon>
        <taxon>Metazoa</taxon>
        <taxon>Ecdysozoa</taxon>
        <taxon>Nematoda</taxon>
        <taxon>Chromadorea</taxon>
        <taxon>Rhabditida</taxon>
        <taxon>Spirurina</taxon>
        <taxon>Spiruromorpha</taxon>
        <taxon>Spiruroidea</taxon>
        <taxon>Gongylonematidae</taxon>
        <taxon>Gongylonema</taxon>
    </lineage>
</organism>
<gene>
    <name evidence="1" type="ORF">GPUH_LOCUS9522</name>
</gene>
<dbReference type="WBParaSite" id="GPUH_0000953301-mRNA-1">
    <property type="protein sequence ID" value="GPUH_0000953301-mRNA-1"/>
    <property type="gene ID" value="GPUH_0000953301"/>
</dbReference>
<protein>
    <submittedName>
        <fullName evidence="3">DUF4834 domain-containing protein</fullName>
    </submittedName>
</protein>
<name>A0A183DLD1_9BILA</name>
<evidence type="ECO:0000313" key="2">
    <source>
        <dbReference type="Proteomes" id="UP000271098"/>
    </source>
</evidence>
<evidence type="ECO:0000313" key="1">
    <source>
        <dbReference type="EMBL" id="VDK73393.1"/>
    </source>
</evidence>
<reference evidence="1 2" key="2">
    <citation type="submission" date="2018-11" db="EMBL/GenBank/DDBJ databases">
        <authorList>
            <consortium name="Pathogen Informatics"/>
        </authorList>
    </citation>
    <scope>NUCLEOTIDE SEQUENCE [LARGE SCALE GENOMIC DNA]</scope>
</reference>